<sequence length="116" mass="13216">MIDSQKGPPSTIQLDQANNGIHWTVRPAPQENVETNADRKKLQKYQSSGSIVFYAHPLCHNFPWKVPEPIANKHVVAALKKQPFRKYKCEGGKMNQFLDKLTEIVKTSGWQQAVMQ</sequence>
<proteinExistence type="predicted"/>
<dbReference type="AlphaFoldDB" id="A0A6A3VE67"/>
<accession>A0A6A3VE67</accession>
<keyword evidence="2" id="KW-1185">Reference proteome</keyword>
<protein>
    <submittedName>
        <fullName evidence="1">Uncharacterized protein</fullName>
    </submittedName>
</protein>
<gene>
    <name evidence="1" type="ORF">PF005_g29854</name>
</gene>
<evidence type="ECO:0000313" key="1">
    <source>
        <dbReference type="EMBL" id="KAE9164835.1"/>
    </source>
</evidence>
<comment type="caution">
    <text evidence="1">The sequence shown here is derived from an EMBL/GenBank/DDBJ whole genome shotgun (WGS) entry which is preliminary data.</text>
</comment>
<dbReference type="EMBL" id="QXGB01004845">
    <property type="protein sequence ID" value="KAE9164835.1"/>
    <property type="molecule type" value="Genomic_DNA"/>
</dbReference>
<dbReference type="OrthoDB" id="128364at2759"/>
<evidence type="ECO:0000313" key="2">
    <source>
        <dbReference type="Proteomes" id="UP000433483"/>
    </source>
</evidence>
<organism evidence="1 2">
    <name type="scientific">Phytophthora fragariae</name>
    <dbReference type="NCBI Taxonomy" id="53985"/>
    <lineage>
        <taxon>Eukaryota</taxon>
        <taxon>Sar</taxon>
        <taxon>Stramenopiles</taxon>
        <taxon>Oomycota</taxon>
        <taxon>Peronosporomycetes</taxon>
        <taxon>Peronosporales</taxon>
        <taxon>Peronosporaceae</taxon>
        <taxon>Phytophthora</taxon>
    </lineage>
</organism>
<name>A0A6A3VE67_9STRA</name>
<dbReference type="Proteomes" id="UP000433483">
    <property type="component" value="Unassembled WGS sequence"/>
</dbReference>
<reference evidence="1 2" key="1">
    <citation type="submission" date="2018-08" db="EMBL/GenBank/DDBJ databases">
        <title>Genomic investigation of the strawberry pathogen Phytophthora fragariae indicates pathogenicity is determined by transcriptional variation in three key races.</title>
        <authorList>
            <person name="Adams T.M."/>
            <person name="Armitage A.D."/>
            <person name="Sobczyk M.K."/>
            <person name="Bates H.J."/>
            <person name="Dunwell J.M."/>
            <person name="Nellist C.F."/>
            <person name="Harrison R.J."/>
        </authorList>
    </citation>
    <scope>NUCLEOTIDE SEQUENCE [LARGE SCALE GENOMIC DNA]</scope>
    <source>
        <strain evidence="1 2">NOV-27</strain>
    </source>
</reference>